<dbReference type="Proteomes" id="UP000034794">
    <property type="component" value="Unassembled WGS sequence"/>
</dbReference>
<sequence length="450" mass="51141">MSFKNIVSTLLALWADFLRFVFPKSTTTPIETPKEVVMPEKKDFYTVEELKVKLLDRDFQLMIHDWVQKTLRPLENDAEYERLCALEEFVPTPEIMTAIYAAFRPYHGGGVGHEFGGGHSWRDLLDGLAIIAHDPILKTAYPNDVFAGLLGTFTHDFGNVAKPRYEDNLWEGGHAEVGAWQAYQVLQDLLPEHILLLMAYAVAAHTHKLGQVTCDNGYVRETWNDRLFYNMGHPVRVAVWLTRFADRLDTNGVTLFARHIPANIEGSFYGGKDFSAASFYEIDGKALAVMVKPAVIKDGNAPSTLMHISNFANSSFKFGAYSQHDARFPSMERLMTHKANQGLRLVEVVSQSTGEALLQEGLSTLDLFWNFLSRVSRFESIEETRPIFLHIWGELTSEEQEKWRAGLEFASDAYYEWLRLLYVEIESSEHPMVVACKHLLPELKANLSVE</sequence>
<dbReference type="EMBL" id="LCMI01000011">
    <property type="protein sequence ID" value="KKU32448.1"/>
    <property type="molecule type" value="Genomic_DNA"/>
</dbReference>
<reference evidence="1 2" key="1">
    <citation type="journal article" date="2015" name="Nature">
        <title>rRNA introns, odd ribosomes, and small enigmatic genomes across a large radiation of phyla.</title>
        <authorList>
            <person name="Brown C.T."/>
            <person name="Hug L.A."/>
            <person name="Thomas B.C."/>
            <person name="Sharon I."/>
            <person name="Castelle C.J."/>
            <person name="Singh A."/>
            <person name="Wilkins M.J."/>
            <person name="Williams K.H."/>
            <person name="Banfield J.F."/>
        </authorList>
    </citation>
    <scope>NUCLEOTIDE SEQUENCE [LARGE SCALE GENOMIC DNA]</scope>
</reference>
<name>A0A0G1RR52_9BACT</name>
<comment type="caution">
    <text evidence="1">The sequence shown here is derived from an EMBL/GenBank/DDBJ whole genome shotgun (WGS) entry which is preliminary data.</text>
</comment>
<organism evidence="1 2">
    <name type="scientific">Candidatus Collierbacteria bacterium GW2011_GWA2_46_26</name>
    <dbReference type="NCBI Taxonomy" id="1618381"/>
    <lineage>
        <taxon>Bacteria</taxon>
        <taxon>Candidatus Collieribacteriota</taxon>
    </lineage>
</organism>
<evidence type="ECO:0000313" key="1">
    <source>
        <dbReference type="EMBL" id="KKU32448.1"/>
    </source>
</evidence>
<protein>
    <submittedName>
        <fullName evidence="1">Uncharacterized protein</fullName>
    </submittedName>
</protein>
<gene>
    <name evidence="1" type="ORF">UX47_C0011G0009</name>
</gene>
<proteinExistence type="predicted"/>
<evidence type="ECO:0000313" key="2">
    <source>
        <dbReference type="Proteomes" id="UP000034794"/>
    </source>
</evidence>
<dbReference type="AlphaFoldDB" id="A0A0G1RR52"/>
<accession>A0A0G1RR52</accession>